<reference evidence="2" key="1">
    <citation type="submission" date="2023-03" db="EMBL/GenBank/DDBJ databases">
        <title>MT1 and MT2 Draft Genomes of Novel Species.</title>
        <authorList>
            <person name="Venkateswaran K."/>
        </authorList>
    </citation>
    <scope>NUCLEOTIDE SEQUENCE</scope>
    <source>
        <strain evidence="2">F6_3S_P_1C</strain>
    </source>
</reference>
<comment type="caution">
    <text evidence="2">The sequence shown here is derived from an EMBL/GenBank/DDBJ whole genome shotgun (WGS) entry which is preliminary data.</text>
</comment>
<evidence type="ECO:0000313" key="3">
    <source>
        <dbReference type="Proteomes" id="UP001174205"/>
    </source>
</evidence>
<evidence type="ECO:0000256" key="1">
    <source>
        <dbReference type="SAM" id="Coils"/>
    </source>
</evidence>
<evidence type="ECO:0000313" key="2">
    <source>
        <dbReference type="EMBL" id="MDN4602823.1"/>
    </source>
</evidence>
<gene>
    <name evidence="2" type="ORF">P5G61_16410</name>
</gene>
<keyword evidence="1" id="KW-0175">Coiled coil</keyword>
<dbReference type="Proteomes" id="UP001174205">
    <property type="component" value="Unassembled WGS sequence"/>
</dbReference>
<feature type="coiled-coil region" evidence="1">
    <location>
        <begin position="8"/>
        <end position="35"/>
    </location>
</feature>
<dbReference type="RefSeq" id="WP_301247501.1">
    <property type="nucleotide sequence ID" value="NZ_JAROCD010000007.1"/>
</dbReference>
<proteinExistence type="predicted"/>
<name>A0ABT8JCI9_9BACL</name>
<accession>A0ABT8JCI9</accession>
<organism evidence="2 3">
    <name type="scientific">Paenibacillus vandeheii</name>
    <dbReference type="NCBI Taxonomy" id="3035917"/>
    <lineage>
        <taxon>Bacteria</taxon>
        <taxon>Bacillati</taxon>
        <taxon>Bacillota</taxon>
        <taxon>Bacilli</taxon>
        <taxon>Bacillales</taxon>
        <taxon>Paenibacillaceae</taxon>
        <taxon>Paenibacillus</taxon>
    </lineage>
</organism>
<protein>
    <submittedName>
        <fullName evidence="2">Uncharacterized protein</fullName>
    </submittedName>
</protein>
<sequence>MYSLAKQLAGRMKAIMEIESDIAEAERESEHQGEKLVRDLEQKRSDLIKTFSRDELLVIKTVMKVGRSERGYRYHFNSNEIEIINLPIELNNHELMRKYSYYLVHKTKQELAHGIEYYTAVSEQLKEGMEILKL</sequence>
<dbReference type="EMBL" id="JAROCD010000007">
    <property type="protein sequence ID" value="MDN4602823.1"/>
    <property type="molecule type" value="Genomic_DNA"/>
</dbReference>
<keyword evidence="3" id="KW-1185">Reference proteome</keyword>